<keyword evidence="4" id="KW-0489">Methyltransferase</keyword>
<dbReference type="GO" id="GO:0046653">
    <property type="term" value="P:tetrahydrofolate metabolic process"/>
    <property type="evidence" value="ECO:0007669"/>
    <property type="project" value="TreeGrafter"/>
</dbReference>
<dbReference type="InterPro" id="IPR015424">
    <property type="entry name" value="PyrdxlP-dep_Trfase"/>
</dbReference>
<evidence type="ECO:0000313" key="5">
    <source>
        <dbReference type="Proteomes" id="UP000298551"/>
    </source>
</evidence>
<keyword evidence="4" id="KW-0808">Transferase</keyword>
<feature type="domain" description="Serine hydroxymethyltransferase-like" evidence="3">
    <location>
        <begin position="17"/>
        <end position="246"/>
    </location>
</feature>
<dbReference type="InterPro" id="IPR015422">
    <property type="entry name" value="PyrdxlP-dep_Trfase_small"/>
</dbReference>
<dbReference type="GO" id="GO:0005737">
    <property type="term" value="C:cytoplasm"/>
    <property type="evidence" value="ECO:0007669"/>
    <property type="project" value="TreeGrafter"/>
</dbReference>
<evidence type="ECO:0000313" key="4">
    <source>
        <dbReference type="EMBL" id="QCI13317.1"/>
    </source>
</evidence>
<reference evidence="5" key="1">
    <citation type="submission" date="2019-04" db="EMBL/GenBank/DDBJ databases">
        <title>Genome sequence of Pseudomonas putida 1290, an auxin catabolizing strain.</title>
        <authorList>
            <person name="Laird T.S."/>
            <person name="Leveau J.H.J."/>
        </authorList>
    </citation>
    <scope>NUCLEOTIDE SEQUENCE [LARGE SCALE GENOMIC DNA]</scope>
    <source>
        <strain evidence="5">1290</strain>
    </source>
</reference>
<dbReference type="OrthoDB" id="9019276at2"/>
<organism evidence="4 5">
    <name type="scientific">Pseudomonas putida</name>
    <name type="common">Arthrobacter siderocapsulatus</name>
    <dbReference type="NCBI Taxonomy" id="303"/>
    <lineage>
        <taxon>Bacteria</taxon>
        <taxon>Pseudomonadati</taxon>
        <taxon>Pseudomonadota</taxon>
        <taxon>Gammaproteobacteria</taxon>
        <taxon>Pseudomonadales</taxon>
        <taxon>Pseudomonadaceae</taxon>
        <taxon>Pseudomonas</taxon>
    </lineage>
</organism>
<accession>A0A4D6XC84</accession>
<keyword evidence="2" id="KW-0663">Pyridoxal phosphate</keyword>
<dbReference type="PANTHER" id="PTHR11680:SF35">
    <property type="entry name" value="SERINE HYDROXYMETHYLTRANSFERASE 1"/>
    <property type="match status" value="1"/>
</dbReference>
<dbReference type="PANTHER" id="PTHR11680">
    <property type="entry name" value="SERINE HYDROXYMETHYLTRANSFERASE"/>
    <property type="match status" value="1"/>
</dbReference>
<proteinExistence type="predicted"/>
<dbReference type="GO" id="GO:0008168">
    <property type="term" value="F:methyltransferase activity"/>
    <property type="evidence" value="ECO:0007669"/>
    <property type="project" value="UniProtKB-KW"/>
</dbReference>
<comment type="cofactor">
    <cofactor evidence="1">
        <name>pyridoxal 5'-phosphate</name>
        <dbReference type="ChEBI" id="CHEBI:597326"/>
    </cofactor>
</comment>
<dbReference type="AlphaFoldDB" id="A0A4D6XC84"/>
<evidence type="ECO:0000256" key="2">
    <source>
        <dbReference type="ARBA" id="ARBA00022898"/>
    </source>
</evidence>
<dbReference type="GO" id="GO:0032259">
    <property type="term" value="P:methylation"/>
    <property type="evidence" value="ECO:0007669"/>
    <property type="project" value="UniProtKB-KW"/>
</dbReference>
<dbReference type="EMBL" id="CP039371">
    <property type="protein sequence ID" value="QCI13317.1"/>
    <property type="molecule type" value="Genomic_DNA"/>
</dbReference>
<protein>
    <submittedName>
        <fullName evidence="4">Glycine hydroxymethyltransferase</fullName>
    </submittedName>
</protein>
<dbReference type="GO" id="GO:0019264">
    <property type="term" value="P:glycine biosynthetic process from serine"/>
    <property type="evidence" value="ECO:0007669"/>
    <property type="project" value="TreeGrafter"/>
</dbReference>
<evidence type="ECO:0000259" key="3">
    <source>
        <dbReference type="Pfam" id="PF00464"/>
    </source>
</evidence>
<dbReference type="InterPro" id="IPR039429">
    <property type="entry name" value="SHMT-like_dom"/>
</dbReference>
<dbReference type="InterPro" id="IPR015421">
    <property type="entry name" value="PyrdxlP-dep_Trfase_major"/>
</dbReference>
<dbReference type="RefSeq" id="WP_136915454.1">
    <property type="nucleotide sequence ID" value="NZ_CP039371.1"/>
</dbReference>
<dbReference type="Gene3D" id="3.90.1150.10">
    <property type="entry name" value="Aspartate Aminotransferase, domain 1"/>
    <property type="match status" value="1"/>
</dbReference>
<name>A0A4D6XC84_PSEPU</name>
<dbReference type="Proteomes" id="UP000298551">
    <property type="component" value="Chromosome"/>
</dbReference>
<dbReference type="Gene3D" id="3.40.640.10">
    <property type="entry name" value="Type I PLP-dependent aspartate aminotransferase-like (Major domain)"/>
    <property type="match status" value="1"/>
</dbReference>
<dbReference type="InterPro" id="IPR049943">
    <property type="entry name" value="Ser_HO-MeTrfase-like"/>
</dbReference>
<sequence length="406" mass="42962">MSGIESDVALAGAARARTRQLSEARLVLYAGANLPSAEVIGAYAPGLSAYPAMGPSFAKEQPDTDLVSRLEQRVEALACEVFGAGWAEVRLPSCILANLAVFHSFAAPGDLLLAPAAGHGGHLSQRRGGTPELAGLRVEDLPFDAVACRLDGKRAAAQVRQREPKLVMLGRSVLLEPDDIVEVVEAAHAVGALTIFDASHVSGLIAGKTFPNPFEAGVDLITTSTYKTLPGLPQGLVLGREPEHAVRFKAFLDRYFLANYDAGRLPCLLQLLSEVKRDGEGYARRITGNTVALADALREQGLPVMAGATVRQATHQLLIPLGDAADPRAVMRQLERSGIVVGTCANPSRPGQHALRLGTQVLTRLGLEPRDMADIAGLLRRVLAGESDGGAEVKALLARPRSVQPL</sequence>
<dbReference type="SUPFAM" id="SSF53383">
    <property type="entry name" value="PLP-dependent transferases"/>
    <property type="match status" value="1"/>
</dbReference>
<evidence type="ECO:0000256" key="1">
    <source>
        <dbReference type="ARBA" id="ARBA00001933"/>
    </source>
</evidence>
<gene>
    <name evidence="4" type="ORF">E6B08_18960</name>
</gene>
<dbReference type="GO" id="GO:0030170">
    <property type="term" value="F:pyridoxal phosphate binding"/>
    <property type="evidence" value="ECO:0007669"/>
    <property type="project" value="TreeGrafter"/>
</dbReference>
<dbReference type="Pfam" id="PF00464">
    <property type="entry name" value="SHMT"/>
    <property type="match status" value="1"/>
</dbReference>
<dbReference type="GO" id="GO:0004372">
    <property type="term" value="F:glycine hydroxymethyltransferase activity"/>
    <property type="evidence" value="ECO:0007669"/>
    <property type="project" value="TreeGrafter"/>
</dbReference>